<feature type="region of interest" description="Disordered" evidence="1">
    <location>
        <begin position="249"/>
        <end position="268"/>
    </location>
</feature>
<gene>
    <name evidence="2" type="ORF">METZ01_LOCUS298297</name>
</gene>
<dbReference type="PROSITE" id="PS51257">
    <property type="entry name" value="PROKAR_LIPOPROTEIN"/>
    <property type="match status" value="1"/>
</dbReference>
<organism evidence="2">
    <name type="scientific">marine metagenome</name>
    <dbReference type="NCBI Taxonomy" id="408172"/>
    <lineage>
        <taxon>unclassified sequences</taxon>
        <taxon>metagenomes</taxon>
        <taxon>ecological metagenomes</taxon>
    </lineage>
</organism>
<dbReference type="AlphaFoldDB" id="A0A382M8Z9"/>
<reference evidence="2" key="1">
    <citation type="submission" date="2018-05" db="EMBL/GenBank/DDBJ databases">
        <authorList>
            <person name="Lanie J.A."/>
            <person name="Ng W.-L."/>
            <person name="Kazmierczak K.M."/>
            <person name="Andrzejewski T.M."/>
            <person name="Davidsen T.M."/>
            <person name="Wayne K.J."/>
            <person name="Tettelin H."/>
            <person name="Glass J.I."/>
            <person name="Rusch D."/>
            <person name="Podicherti R."/>
            <person name="Tsui H.-C.T."/>
            <person name="Winkler M.E."/>
        </authorList>
    </citation>
    <scope>NUCLEOTIDE SEQUENCE</scope>
</reference>
<dbReference type="EMBL" id="UINC01092125">
    <property type="protein sequence ID" value="SVC45443.1"/>
    <property type="molecule type" value="Genomic_DNA"/>
</dbReference>
<evidence type="ECO:0000256" key="1">
    <source>
        <dbReference type="SAM" id="MobiDB-lite"/>
    </source>
</evidence>
<dbReference type="InterPro" id="IPR036393">
    <property type="entry name" value="AceGlu_kinase-like_sf"/>
</dbReference>
<sequence>MVRYMKNIAAVTAMTIIASTGCGLDDGSSPTGSLSNIDQDAEAVATVVANSIGAELLILADDIEEVVSTDALPSQRPRPRFDRLKEALSLTDEQVDQITTIMEASRGLRDPIIQQVRDGSLTRQEARQQMRSIRENTKSQVEAVLTSDQLTAFEELRSHHGRQFNRRPLSEILNLTDDQQAQVESVMKGIREQMLAIREQVEAEELTREDARGQIQEIRESEIEGLSAILDEDQLTKFQRILNHHRFGFGPKGFGRGPRGQFKRPDRV</sequence>
<evidence type="ECO:0008006" key="3">
    <source>
        <dbReference type="Google" id="ProtNLM"/>
    </source>
</evidence>
<accession>A0A382M8Z9</accession>
<protein>
    <recommendedName>
        <fullName evidence="3">Periplasmic heavy metal sensor</fullName>
    </recommendedName>
</protein>
<evidence type="ECO:0000313" key="2">
    <source>
        <dbReference type="EMBL" id="SVC45443.1"/>
    </source>
</evidence>
<name>A0A382M8Z9_9ZZZZ</name>
<proteinExistence type="predicted"/>
<dbReference type="SUPFAM" id="SSF53633">
    <property type="entry name" value="Carbamate kinase-like"/>
    <property type="match status" value="1"/>
</dbReference>